<feature type="compositionally biased region" description="Polar residues" evidence="1">
    <location>
        <begin position="163"/>
        <end position="173"/>
    </location>
</feature>
<reference evidence="3" key="2">
    <citation type="submission" date="2013-12" db="EMBL/GenBank/DDBJ databases">
        <title>Evolution of pathogenesis and genome organization in the Tremellales.</title>
        <authorList>
            <person name="Cuomo C."/>
            <person name="Litvintseva A."/>
            <person name="Heitman J."/>
            <person name="Chen Y."/>
            <person name="Sun S."/>
            <person name="Springer D."/>
            <person name="Dromer F."/>
            <person name="Young S."/>
            <person name="Zeng Q."/>
            <person name="Chapman S."/>
            <person name="Gujja S."/>
            <person name="Saif S."/>
            <person name="Birren B."/>
        </authorList>
    </citation>
    <scope>NUCLEOTIDE SEQUENCE [LARGE SCALE GENOMIC DNA]</scope>
    <source>
        <strain evidence="3">CBS 10435</strain>
    </source>
</reference>
<feature type="compositionally biased region" description="Low complexity" evidence="1">
    <location>
        <begin position="68"/>
        <end position="92"/>
    </location>
</feature>
<name>A0A1B9J2R6_9TREE</name>
<reference evidence="2 3" key="1">
    <citation type="submission" date="2013-07" db="EMBL/GenBank/DDBJ databases">
        <title>The Genome Sequence of Kwoniella mangroviensis CBS10435.</title>
        <authorList>
            <consortium name="The Broad Institute Genome Sequencing Platform"/>
            <person name="Cuomo C."/>
            <person name="Litvintseva A."/>
            <person name="Chen Y."/>
            <person name="Heitman J."/>
            <person name="Sun S."/>
            <person name="Springer D."/>
            <person name="Dromer F."/>
            <person name="Young S.K."/>
            <person name="Zeng Q."/>
            <person name="Gargeya S."/>
            <person name="Fitzgerald M."/>
            <person name="Abouelleil A."/>
            <person name="Alvarado L."/>
            <person name="Berlin A.M."/>
            <person name="Chapman S.B."/>
            <person name="Dewar J."/>
            <person name="Goldberg J."/>
            <person name="Griggs A."/>
            <person name="Gujja S."/>
            <person name="Hansen M."/>
            <person name="Howarth C."/>
            <person name="Imamovic A."/>
            <person name="Larimer J."/>
            <person name="McCowan C."/>
            <person name="Murphy C."/>
            <person name="Pearson M."/>
            <person name="Priest M."/>
            <person name="Roberts A."/>
            <person name="Saif S."/>
            <person name="Shea T."/>
            <person name="Sykes S."/>
            <person name="Wortman J."/>
            <person name="Nusbaum C."/>
            <person name="Birren B."/>
        </authorList>
    </citation>
    <scope>NUCLEOTIDE SEQUENCE [LARGE SCALE GENOMIC DNA]</scope>
    <source>
        <strain evidence="2 3">CBS 10435</strain>
    </source>
</reference>
<organism evidence="2 3">
    <name type="scientific">Kwoniella mangroviensis CBS 10435</name>
    <dbReference type="NCBI Taxonomy" id="1331196"/>
    <lineage>
        <taxon>Eukaryota</taxon>
        <taxon>Fungi</taxon>
        <taxon>Dikarya</taxon>
        <taxon>Basidiomycota</taxon>
        <taxon>Agaricomycotina</taxon>
        <taxon>Tremellomycetes</taxon>
        <taxon>Tremellales</taxon>
        <taxon>Cryptococcaceae</taxon>
        <taxon>Kwoniella</taxon>
    </lineage>
</organism>
<feature type="compositionally biased region" description="Basic and acidic residues" evidence="1">
    <location>
        <begin position="227"/>
        <end position="236"/>
    </location>
</feature>
<dbReference type="AlphaFoldDB" id="A0A1B9J2R6"/>
<evidence type="ECO:0000256" key="1">
    <source>
        <dbReference type="SAM" id="MobiDB-lite"/>
    </source>
</evidence>
<evidence type="ECO:0000313" key="3">
    <source>
        <dbReference type="Proteomes" id="UP000092583"/>
    </source>
</evidence>
<feature type="compositionally biased region" description="Low complexity" evidence="1">
    <location>
        <begin position="113"/>
        <end position="142"/>
    </location>
</feature>
<feature type="region of interest" description="Disordered" evidence="1">
    <location>
        <begin position="227"/>
        <end position="250"/>
    </location>
</feature>
<protein>
    <submittedName>
        <fullName evidence="2">Uncharacterized protein</fullName>
    </submittedName>
</protein>
<feature type="compositionally biased region" description="Basic and acidic residues" evidence="1">
    <location>
        <begin position="1"/>
        <end position="11"/>
    </location>
</feature>
<feature type="compositionally biased region" description="Low complexity" evidence="1">
    <location>
        <begin position="153"/>
        <end position="162"/>
    </location>
</feature>
<feature type="region of interest" description="Disordered" evidence="1">
    <location>
        <begin position="1"/>
        <end position="181"/>
    </location>
</feature>
<evidence type="ECO:0000313" key="2">
    <source>
        <dbReference type="EMBL" id="OCF61954.1"/>
    </source>
</evidence>
<dbReference type="Proteomes" id="UP000092583">
    <property type="component" value="Unassembled WGS sequence"/>
</dbReference>
<feature type="compositionally biased region" description="Basic and acidic residues" evidence="1">
    <location>
        <begin position="21"/>
        <end position="30"/>
    </location>
</feature>
<gene>
    <name evidence="2" type="ORF">L486_01619</name>
</gene>
<feature type="compositionally biased region" description="Polar residues" evidence="1">
    <location>
        <begin position="238"/>
        <end position="248"/>
    </location>
</feature>
<proteinExistence type="predicted"/>
<accession>A0A1B9J2R6</accession>
<keyword evidence="3" id="KW-1185">Reference proteome</keyword>
<sequence>MALKDKWDERKHEKHHKRSGYFREYEDPRSPKTARSPAYDGHLTPSSSEGRYTDDSTNPRNSREVVVSSSSDRSDYSGYSDSSSGSSDDSISAPQMRRTRGRRAYSSDAFSYPESVTSSSEGEEISSVSRSSKSISTGSPISPRQPYPVYEGSPHSSVSSPSNIRGTQSSSEEMTGYSDEPSPISKYLVRKPVNWAGVTCSVELIEGILLTDGLSSTIVARSDRIHVRPKGRHDESEYSGNTGHSPTYGNRARFMGMIGKGLDKVAQTVGGRR</sequence>
<dbReference type="EMBL" id="KI669459">
    <property type="protein sequence ID" value="OCF61954.1"/>
    <property type="molecule type" value="Genomic_DNA"/>
</dbReference>
<feature type="compositionally biased region" description="Polar residues" evidence="1">
    <location>
        <begin position="44"/>
        <end position="60"/>
    </location>
</feature>